<dbReference type="InterPro" id="IPR014027">
    <property type="entry name" value="UDP-Glc/GDP-Man_DH_C"/>
</dbReference>
<evidence type="ECO:0000313" key="6">
    <source>
        <dbReference type="EMBL" id="SFB83997.1"/>
    </source>
</evidence>
<name>A0A1I1EAA0_9ACTN</name>
<keyword evidence="2" id="KW-0520">NAD</keyword>
<dbReference type="InterPro" id="IPR036291">
    <property type="entry name" value="NAD(P)-bd_dom_sf"/>
</dbReference>
<reference evidence="6 7" key="1">
    <citation type="submission" date="2016-10" db="EMBL/GenBank/DDBJ databases">
        <authorList>
            <person name="de Groot N.N."/>
        </authorList>
    </citation>
    <scope>NUCLEOTIDE SEQUENCE [LARGE SCALE GENOMIC DNA]</scope>
    <source>
        <strain evidence="6 7">CGMCC 4.5739</strain>
    </source>
</reference>
<evidence type="ECO:0000256" key="2">
    <source>
        <dbReference type="ARBA" id="ARBA00023027"/>
    </source>
</evidence>
<dbReference type="PIRSF" id="PIRSF000124">
    <property type="entry name" value="UDPglc_GDPman_dh"/>
    <property type="match status" value="1"/>
</dbReference>
<comment type="similarity">
    <text evidence="3">Belongs to the UDP-glucose/GDP-mannose dehydrogenase family.</text>
</comment>
<evidence type="ECO:0000256" key="4">
    <source>
        <dbReference type="SAM" id="MobiDB-lite"/>
    </source>
</evidence>
<dbReference type="OrthoDB" id="5193947at2"/>
<gene>
    <name evidence="6" type="ORF">SAMN05421773_101214</name>
</gene>
<dbReference type="GO" id="GO:0000271">
    <property type="term" value="P:polysaccharide biosynthetic process"/>
    <property type="evidence" value="ECO:0007669"/>
    <property type="project" value="InterPro"/>
</dbReference>
<dbReference type="STRING" id="910347.SAMN05421773_101214"/>
<evidence type="ECO:0000256" key="1">
    <source>
        <dbReference type="ARBA" id="ARBA00023002"/>
    </source>
</evidence>
<dbReference type="Proteomes" id="UP000199207">
    <property type="component" value="Unassembled WGS sequence"/>
</dbReference>
<proteinExistence type="inferred from homology"/>
<dbReference type="PANTHER" id="PTHR43491">
    <property type="entry name" value="UDP-N-ACETYL-D-MANNOSAMINE DEHYDROGENASE"/>
    <property type="match status" value="1"/>
</dbReference>
<dbReference type="PIRSF" id="PIRSF500136">
    <property type="entry name" value="UDP_ManNAc_DH"/>
    <property type="match status" value="1"/>
</dbReference>
<dbReference type="GO" id="GO:0016616">
    <property type="term" value="F:oxidoreductase activity, acting on the CH-OH group of donors, NAD or NADP as acceptor"/>
    <property type="evidence" value="ECO:0007669"/>
    <property type="project" value="InterPro"/>
</dbReference>
<dbReference type="EMBL" id="FOLM01000001">
    <property type="protein sequence ID" value="SFB83997.1"/>
    <property type="molecule type" value="Genomic_DNA"/>
</dbReference>
<dbReference type="InterPro" id="IPR001732">
    <property type="entry name" value="UDP-Glc/GDP-Man_DH_N"/>
</dbReference>
<dbReference type="Pfam" id="PF03721">
    <property type="entry name" value="UDPG_MGDP_dh_N"/>
    <property type="match status" value="1"/>
</dbReference>
<dbReference type="SUPFAM" id="SSF48179">
    <property type="entry name" value="6-phosphogluconate dehydrogenase C-terminal domain-like"/>
    <property type="match status" value="1"/>
</dbReference>
<dbReference type="InterPro" id="IPR028359">
    <property type="entry name" value="UDP_ManNAc/GlcNAc_DH"/>
</dbReference>
<dbReference type="Pfam" id="PF03720">
    <property type="entry name" value="UDPG_MGDP_dh_C"/>
    <property type="match status" value="1"/>
</dbReference>
<dbReference type="InterPro" id="IPR008927">
    <property type="entry name" value="6-PGluconate_DH-like_C_sf"/>
</dbReference>
<dbReference type="SUPFAM" id="SSF51735">
    <property type="entry name" value="NAD(P)-binding Rossmann-fold domains"/>
    <property type="match status" value="1"/>
</dbReference>
<accession>A0A1I1EAA0</accession>
<feature type="domain" description="UDP-glucose/GDP-mannose dehydrogenase C-terminal" evidence="5">
    <location>
        <begin position="335"/>
        <end position="434"/>
    </location>
</feature>
<dbReference type="Gene3D" id="3.40.50.720">
    <property type="entry name" value="NAD(P)-binding Rossmann-like Domain"/>
    <property type="match status" value="2"/>
</dbReference>
<dbReference type="GO" id="GO:0016628">
    <property type="term" value="F:oxidoreductase activity, acting on the CH-CH group of donors, NAD or NADP as acceptor"/>
    <property type="evidence" value="ECO:0007669"/>
    <property type="project" value="InterPro"/>
</dbReference>
<feature type="region of interest" description="Disordered" evidence="4">
    <location>
        <begin position="250"/>
        <end position="288"/>
    </location>
</feature>
<dbReference type="Pfam" id="PF00984">
    <property type="entry name" value="UDPG_MGDP_dh"/>
    <property type="match status" value="1"/>
</dbReference>
<sequence>MPADVAVLGLGHLGLPAAQATTAAGMPTVGFTRDARAAAALTAGRAPAEGPLTAAEIRRMLTGGFTVSTDPAVLSRVRTALICEPAPARPDRLLDLTAIGEAARVLAPRLRPHTLVVLESPVCPGTTEELVRPLLEQGSGLRAGHDFRLACSAGSRAEPGGQAAGGPRVIGGLTPACTEAAAAFYGRFAEKLMRARGPKEAETARVLETNLRHVQLALVNEMAVLCHELGVDLWDVLRCTDPALTGTAAAGGPGAGPGGGGHAGALRPGPGTGTGGHTGPIDAGLLPGLRRGSGRPLRMVELAQEVNAGMPHYVTQRAAALLNEHGKSVRGARVLLLGVTSRPDAADRQGAPATEIASRLRQLGAQLSYHDPLVPHWRVAGRPVTHAGELCESLYEAAALADLTLLLQNHSTYDLQGLAAKAQLLFDTRGVTPAGAAHRL</sequence>
<dbReference type="PANTHER" id="PTHR43491:SF1">
    <property type="entry name" value="UDP-N-ACETYL-D-MANNOSAMINE DEHYDROGENASE"/>
    <property type="match status" value="1"/>
</dbReference>
<dbReference type="RefSeq" id="WP_093836672.1">
    <property type="nucleotide sequence ID" value="NZ_FOLM01000001.1"/>
</dbReference>
<evidence type="ECO:0000256" key="3">
    <source>
        <dbReference type="PIRNR" id="PIRNR000124"/>
    </source>
</evidence>
<keyword evidence="1" id="KW-0560">Oxidoreductase</keyword>
<protein>
    <submittedName>
        <fullName evidence="6">Nucleotide sugar dehydrogenase</fullName>
    </submittedName>
</protein>
<evidence type="ECO:0000313" key="7">
    <source>
        <dbReference type="Proteomes" id="UP000199207"/>
    </source>
</evidence>
<organism evidence="6 7">
    <name type="scientific">Streptomyces aidingensis</name>
    <dbReference type="NCBI Taxonomy" id="910347"/>
    <lineage>
        <taxon>Bacteria</taxon>
        <taxon>Bacillati</taxon>
        <taxon>Actinomycetota</taxon>
        <taxon>Actinomycetes</taxon>
        <taxon>Kitasatosporales</taxon>
        <taxon>Streptomycetaceae</taxon>
        <taxon>Streptomyces</taxon>
    </lineage>
</organism>
<keyword evidence="7" id="KW-1185">Reference proteome</keyword>
<dbReference type="GO" id="GO:0051287">
    <property type="term" value="F:NAD binding"/>
    <property type="evidence" value="ECO:0007669"/>
    <property type="project" value="InterPro"/>
</dbReference>
<feature type="compositionally biased region" description="Gly residues" evidence="4">
    <location>
        <begin position="250"/>
        <end position="263"/>
    </location>
</feature>
<dbReference type="SUPFAM" id="SSF52413">
    <property type="entry name" value="UDP-glucose/GDP-mannose dehydrogenase C-terminal domain"/>
    <property type="match status" value="1"/>
</dbReference>
<dbReference type="InterPro" id="IPR036220">
    <property type="entry name" value="UDP-Glc/GDP-Man_DH_C_sf"/>
</dbReference>
<evidence type="ECO:0000259" key="5">
    <source>
        <dbReference type="SMART" id="SM00984"/>
    </source>
</evidence>
<dbReference type="AlphaFoldDB" id="A0A1I1EAA0"/>
<dbReference type="SMART" id="SM00984">
    <property type="entry name" value="UDPG_MGDP_dh_C"/>
    <property type="match status" value="1"/>
</dbReference>
<dbReference type="InterPro" id="IPR014026">
    <property type="entry name" value="UDP-Glc/GDP-Man_DH_dimer"/>
</dbReference>
<dbReference type="InterPro" id="IPR017476">
    <property type="entry name" value="UDP-Glc/GDP-Man"/>
</dbReference>